<dbReference type="AlphaFoldDB" id="A0A914P1S4"/>
<organism evidence="1 2">
    <name type="scientific">Panagrolaimus davidi</name>
    <dbReference type="NCBI Taxonomy" id="227884"/>
    <lineage>
        <taxon>Eukaryota</taxon>
        <taxon>Metazoa</taxon>
        <taxon>Ecdysozoa</taxon>
        <taxon>Nematoda</taxon>
        <taxon>Chromadorea</taxon>
        <taxon>Rhabditida</taxon>
        <taxon>Tylenchina</taxon>
        <taxon>Panagrolaimomorpha</taxon>
        <taxon>Panagrolaimoidea</taxon>
        <taxon>Panagrolaimidae</taxon>
        <taxon>Panagrolaimus</taxon>
    </lineage>
</organism>
<sequence>MKYRCSGDGFTEFKDTYQCLEQLKDCPGTPSNCTEANTYIQCMEEQAYKLCGSEARDFVCNVFDITVNVILSCPTLPKCSKTKAEQ</sequence>
<dbReference type="Proteomes" id="UP000887578">
    <property type="component" value="Unplaced"/>
</dbReference>
<protein>
    <submittedName>
        <fullName evidence="2">Uncharacterized protein</fullName>
    </submittedName>
</protein>
<proteinExistence type="predicted"/>
<evidence type="ECO:0000313" key="2">
    <source>
        <dbReference type="WBParaSite" id="PDA_v2.g11170.t1"/>
    </source>
</evidence>
<keyword evidence="1" id="KW-1185">Reference proteome</keyword>
<evidence type="ECO:0000313" key="1">
    <source>
        <dbReference type="Proteomes" id="UP000887578"/>
    </source>
</evidence>
<accession>A0A914P1S4</accession>
<reference evidence="2" key="1">
    <citation type="submission" date="2022-11" db="UniProtKB">
        <authorList>
            <consortium name="WormBaseParasite"/>
        </authorList>
    </citation>
    <scope>IDENTIFICATION</scope>
</reference>
<dbReference type="WBParaSite" id="PDA_v2.g11170.t1">
    <property type="protein sequence ID" value="PDA_v2.g11170.t1"/>
    <property type="gene ID" value="PDA_v2.g11170"/>
</dbReference>
<name>A0A914P1S4_9BILA</name>